<name>A0A940PH62_9ENTE</name>
<gene>
    <name evidence="1" type="ORF">I6N95_17590</name>
</gene>
<protein>
    <submittedName>
        <fullName evidence="1">Uncharacterized protein</fullName>
    </submittedName>
</protein>
<dbReference type="RefSeq" id="WP_209530426.1">
    <property type="nucleotide sequence ID" value="NZ_JAEEGA010000012.1"/>
</dbReference>
<evidence type="ECO:0000313" key="1">
    <source>
        <dbReference type="EMBL" id="MBP1042833.1"/>
    </source>
</evidence>
<accession>A0A940PH62</accession>
<dbReference type="AlphaFoldDB" id="A0A940PH62"/>
<dbReference type="Pfam" id="PF11148">
    <property type="entry name" value="DUF2922"/>
    <property type="match status" value="1"/>
</dbReference>
<comment type="caution">
    <text evidence="1">The sequence shown here is derived from an EMBL/GenBank/DDBJ whole genome shotgun (WGS) entry which is preliminary data.</text>
</comment>
<dbReference type="InterPro" id="IPR021321">
    <property type="entry name" value="DUF2922"/>
</dbReference>
<organism evidence="1 2">
    <name type="scientific">Vagococcus allomyrinae</name>
    <dbReference type="NCBI Taxonomy" id="2794353"/>
    <lineage>
        <taxon>Bacteria</taxon>
        <taxon>Bacillati</taxon>
        <taxon>Bacillota</taxon>
        <taxon>Bacilli</taxon>
        <taxon>Lactobacillales</taxon>
        <taxon>Enterococcaceae</taxon>
        <taxon>Vagococcus</taxon>
    </lineage>
</organism>
<dbReference type="EMBL" id="JAEEGA010000012">
    <property type="protein sequence ID" value="MBP1042833.1"/>
    <property type="molecule type" value="Genomic_DNA"/>
</dbReference>
<sequence>MDEVTTERLQLAFFNSNGSQSTISPKFFDETFVNDKEKLQKWMDDFSALELFYSTEKEINLYTEAKEAHLVQTIRRKLLG</sequence>
<proteinExistence type="predicted"/>
<keyword evidence="2" id="KW-1185">Reference proteome</keyword>
<evidence type="ECO:0000313" key="2">
    <source>
        <dbReference type="Proteomes" id="UP000674938"/>
    </source>
</evidence>
<reference evidence="1" key="1">
    <citation type="submission" date="2020-12" db="EMBL/GenBank/DDBJ databases">
        <title>Vagococcus allomyrinae sp. nov. and Enterococcus lavae sp. nov., isolated from the larvae of Allomyrina dichotoma.</title>
        <authorList>
            <person name="Lee S.D."/>
        </authorList>
    </citation>
    <scope>NUCLEOTIDE SEQUENCE</scope>
    <source>
        <strain evidence="1">BWB3-3</strain>
    </source>
</reference>
<dbReference type="Proteomes" id="UP000674938">
    <property type="component" value="Unassembled WGS sequence"/>
</dbReference>